<dbReference type="AlphaFoldDB" id="A0A6V7TT32"/>
<reference evidence="1 2" key="1">
    <citation type="submission" date="2020-08" db="EMBL/GenBank/DDBJ databases">
        <authorList>
            <person name="Koutsovoulos G."/>
            <person name="Danchin GJ E."/>
        </authorList>
    </citation>
    <scope>NUCLEOTIDE SEQUENCE [LARGE SCALE GENOMIC DNA]</scope>
</reference>
<evidence type="ECO:0000313" key="2">
    <source>
        <dbReference type="Proteomes" id="UP000580250"/>
    </source>
</evidence>
<comment type="caution">
    <text evidence="1">The sequence shown here is derived from an EMBL/GenBank/DDBJ whole genome shotgun (WGS) entry which is preliminary data.</text>
</comment>
<proteinExistence type="predicted"/>
<organism evidence="1 2">
    <name type="scientific">Meloidogyne enterolobii</name>
    <name type="common">Root-knot nematode worm</name>
    <name type="synonym">Meloidogyne mayaguensis</name>
    <dbReference type="NCBI Taxonomy" id="390850"/>
    <lineage>
        <taxon>Eukaryota</taxon>
        <taxon>Metazoa</taxon>
        <taxon>Ecdysozoa</taxon>
        <taxon>Nematoda</taxon>
        <taxon>Chromadorea</taxon>
        <taxon>Rhabditida</taxon>
        <taxon>Tylenchina</taxon>
        <taxon>Tylenchomorpha</taxon>
        <taxon>Tylenchoidea</taxon>
        <taxon>Meloidogynidae</taxon>
        <taxon>Meloidogyninae</taxon>
        <taxon>Meloidogyne</taxon>
    </lineage>
</organism>
<gene>
    <name evidence="1" type="ORF">MENT_LOCUS3518</name>
</gene>
<dbReference type="EMBL" id="CAJEWN010000011">
    <property type="protein sequence ID" value="CAD2132034.1"/>
    <property type="molecule type" value="Genomic_DNA"/>
</dbReference>
<protein>
    <submittedName>
        <fullName evidence="1">Uncharacterized protein</fullName>
    </submittedName>
</protein>
<accession>A0A6V7TT32</accession>
<dbReference type="Proteomes" id="UP000580250">
    <property type="component" value="Unassembled WGS sequence"/>
</dbReference>
<evidence type="ECO:0000313" key="1">
    <source>
        <dbReference type="EMBL" id="CAD2132034.1"/>
    </source>
</evidence>
<name>A0A6V7TT32_MELEN</name>
<sequence>MLCLLIVRDESKTKNQNVNRRKKIDLILIIKNVKPLFLFNFNQKSQLNIFVKS</sequence>